<feature type="domain" description="CST complex subunit Stn1 N-terminal" evidence="5">
    <location>
        <begin position="46"/>
        <end position="136"/>
    </location>
</feature>
<feature type="compositionally biased region" description="Basic and acidic residues" evidence="4">
    <location>
        <begin position="18"/>
        <end position="30"/>
    </location>
</feature>
<proteinExistence type="predicted"/>
<name>A0A093V8G3_TALMA</name>
<reference key="1">
    <citation type="journal article" date="2014" name="PLoS Genet.">
        <title>Signature Gene Expression Reveals Novel Clues to the Molecular Mechanisms of Dimorphic Transition in Penicillium marneffei.</title>
        <authorList>
            <person name="Yang E."/>
            <person name="Wang G."/>
            <person name="Cai J."/>
            <person name="Woo P.C."/>
            <person name="Lau S.K."/>
            <person name="Yuen K.-Y."/>
            <person name="Chow W.-N."/>
            <person name="Lin X."/>
        </authorList>
    </citation>
    <scope>NUCLEOTIDE SEQUENCE [LARGE SCALE GENOMIC DNA]</scope>
    <source>
        <strain>PM1</strain>
    </source>
</reference>
<feature type="region of interest" description="Disordered" evidence="4">
    <location>
        <begin position="261"/>
        <end position="280"/>
    </location>
</feature>
<feature type="region of interest" description="Disordered" evidence="4">
    <location>
        <begin position="1"/>
        <end position="47"/>
    </location>
</feature>
<dbReference type="SUPFAM" id="SSF50249">
    <property type="entry name" value="Nucleic acid-binding proteins"/>
    <property type="match status" value="1"/>
</dbReference>
<comment type="subcellular location">
    <subcellularLocation>
        <location evidence="1">Chromosome</location>
        <location evidence="1">Telomere</location>
    </subcellularLocation>
</comment>
<dbReference type="InterPro" id="IPR018856">
    <property type="entry name" value="Stn1_N"/>
</dbReference>
<dbReference type="Pfam" id="PF10451">
    <property type="entry name" value="Stn1"/>
    <property type="match status" value="1"/>
</dbReference>
<gene>
    <name evidence="6" type="ORF">GQ26_0112160</name>
</gene>
<dbReference type="EMBL" id="JPOX01000011">
    <property type="protein sequence ID" value="KFX48842.1"/>
    <property type="molecule type" value="Genomic_DNA"/>
</dbReference>
<keyword evidence="2" id="KW-0158">Chromosome</keyword>
<protein>
    <submittedName>
        <fullName evidence="6">CST complex subunit STN1</fullName>
    </submittedName>
</protein>
<evidence type="ECO:0000256" key="1">
    <source>
        <dbReference type="ARBA" id="ARBA00004574"/>
    </source>
</evidence>
<feature type="compositionally biased region" description="Polar residues" evidence="4">
    <location>
        <begin position="1"/>
        <end position="16"/>
    </location>
</feature>
<organism evidence="6">
    <name type="scientific">Talaromyces marneffei PM1</name>
    <dbReference type="NCBI Taxonomy" id="1077442"/>
    <lineage>
        <taxon>Eukaryota</taxon>
        <taxon>Fungi</taxon>
        <taxon>Dikarya</taxon>
        <taxon>Ascomycota</taxon>
        <taxon>Pezizomycotina</taxon>
        <taxon>Eurotiomycetes</taxon>
        <taxon>Eurotiomycetidae</taxon>
        <taxon>Eurotiales</taxon>
        <taxon>Trichocomaceae</taxon>
        <taxon>Talaromyces</taxon>
        <taxon>Talaromyces sect. Talaromyces</taxon>
    </lineage>
</organism>
<dbReference type="eggNOG" id="ENOG502RY83">
    <property type="taxonomic scope" value="Eukaryota"/>
</dbReference>
<dbReference type="HOGENOM" id="CLU_054798_1_1_1"/>
<keyword evidence="3" id="KW-0779">Telomere</keyword>
<evidence type="ECO:0000313" key="6">
    <source>
        <dbReference type="EMBL" id="KFX48842.1"/>
    </source>
</evidence>
<accession>A0A093V8G3</accession>
<evidence type="ECO:0000256" key="3">
    <source>
        <dbReference type="ARBA" id="ARBA00022895"/>
    </source>
</evidence>
<dbReference type="InterPro" id="IPR012340">
    <property type="entry name" value="NA-bd_OB-fold"/>
</dbReference>
<sequence>MAQNAYSSEINNNSSIVGRDEKGIHYRDDTDTISGSDKRKRNKAEENEEEKLPFYPAFCFPASPTHFTWVKMSIADIHRLQSRRGFEGQNIYFHKNHPIQFVCLAGYILSRDEYDRRTVLTVDDSSGSVIEVTCLKAPIKDATDTTIPTPTALTNAMEVEMTNVTSTTRTPIDITTLHIGTCVKLKGTLSSQKFRSTPPIMQVILERFWHLPDTNSEVRFWNERSRCLIDVLSQPWRLSAHEVEELRKQAQLQERKVIRDRQRKQERQKRVQEREEKHQRRIWRRWEAEEKVRKAEDERVRLDNKRLEKWLALKREEKPKK</sequence>
<evidence type="ECO:0000259" key="5">
    <source>
        <dbReference type="Pfam" id="PF10451"/>
    </source>
</evidence>
<dbReference type="AlphaFoldDB" id="A0A093V8G3"/>
<dbReference type="Gene3D" id="2.40.50.140">
    <property type="entry name" value="Nucleic acid-binding proteins"/>
    <property type="match status" value="1"/>
</dbReference>
<comment type="caution">
    <text evidence="6">The sequence shown here is derived from an EMBL/GenBank/DDBJ whole genome shotgun (WGS) entry which is preliminary data.</text>
</comment>
<dbReference type="GO" id="GO:0000781">
    <property type="term" value="C:chromosome, telomeric region"/>
    <property type="evidence" value="ECO:0007669"/>
    <property type="project" value="UniProtKB-SubCell"/>
</dbReference>
<evidence type="ECO:0000256" key="2">
    <source>
        <dbReference type="ARBA" id="ARBA00022454"/>
    </source>
</evidence>
<reference evidence="6" key="2">
    <citation type="journal article" date="2014" name="PLoS Genet.">
        <title>Signature gene expression reveals novel clues to the molecular mechanisms of dimorphic transition in Penicillium marneffei.</title>
        <authorList>
            <person name="Yang E."/>
            <person name="Wang G."/>
            <person name="Cai J."/>
            <person name="Woo P.C."/>
            <person name="Lau S.K."/>
            <person name="Yuen K.-Y."/>
            <person name="Chow W.-N."/>
            <person name="Lin X."/>
        </authorList>
    </citation>
    <scope>NUCLEOTIDE SEQUENCE</scope>
    <source>
        <strain evidence="6">PM1</strain>
    </source>
</reference>
<evidence type="ECO:0000256" key="4">
    <source>
        <dbReference type="SAM" id="MobiDB-lite"/>
    </source>
</evidence>